<proteinExistence type="predicted"/>
<feature type="compositionally biased region" description="Basic and acidic residues" evidence="1">
    <location>
        <begin position="18"/>
        <end position="27"/>
    </location>
</feature>
<reference evidence="3" key="1">
    <citation type="submission" date="2025-08" db="UniProtKB">
        <authorList>
            <consortium name="RefSeq"/>
        </authorList>
    </citation>
    <scope>IDENTIFICATION</scope>
</reference>
<feature type="region of interest" description="Disordered" evidence="1">
    <location>
        <begin position="1"/>
        <end position="30"/>
    </location>
</feature>
<dbReference type="CDD" id="cd14733">
    <property type="entry name" value="BACK"/>
    <property type="match status" value="1"/>
</dbReference>
<sequence>MTKEKERTVGRGRKKEKKKEEEEEKRMMRGQRNNNSYLIDGCGQLCSNCPPMTGDQAEQLLCYGAVGKDPLLRARVEQALLEVTADKVIKNYLTSVRYGLRDVMDQLLEAIRGKFSVVCQTQEFLTLPLGIVKQPENDWILTP</sequence>
<protein>
    <submittedName>
        <fullName evidence="3">Uncharacterized protein LOC101862598</fullName>
    </submittedName>
</protein>
<dbReference type="GeneID" id="101862598"/>
<accession>A0ABM1A5G2</accession>
<name>A0ABM1A5G2_APLCA</name>
<organism evidence="2 3">
    <name type="scientific">Aplysia californica</name>
    <name type="common">California sea hare</name>
    <dbReference type="NCBI Taxonomy" id="6500"/>
    <lineage>
        <taxon>Eukaryota</taxon>
        <taxon>Metazoa</taxon>
        <taxon>Spiralia</taxon>
        <taxon>Lophotrochozoa</taxon>
        <taxon>Mollusca</taxon>
        <taxon>Gastropoda</taxon>
        <taxon>Heterobranchia</taxon>
        <taxon>Euthyneura</taxon>
        <taxon>Tectipleura</taxon>
        <taxon>Aplysiida</taxon>
        <taxon>Aplysioidea</taxon>
        <taxon>Aplysiidae</taxon>
        <taxon>Aplysia</taxon>
    </lineage>
</organism>
<dbReference type="RefSeq" id="XP_012941196.1">
    <property type="nucleotide sequence ID" value="XM_013085742.1"/>
</dbReference>
<keyword evidence="2" id="KW-1185">Reference proteome</keyword>
<evidence type="ECO:0000256" key="1">
    <source>
        <dbReference type="SAM" id="MobiDB-lite"/>
    </source>
</evidence>
<gene>
    <name evidence="3" type="primary">LOC101862598</name>
</gene>
<evidence type="ECO:0000313" key="2">
    <source>
        <dbReference type="Proteomes" id="UP000694888"/>
    </source>
</evidence>
<dbReference type="Proteomes" id="UP000694888">
    <property type="component" value="Unplaced"/>
</dbReference>
<evidence type="ECO:0000313" key="3">
    <source>
        <dbReference type="RefSeq" id="XP_012941196.1"/>
    </source>
</evidence>